<sequence>MDDDQSWVHRRSWQSTYEPGFWKNCKDIQVKG</sequence>
<proteinExistence type="predicted"/>
<dbReference type="EMBL" id="GBRH01191038">
    <property type="protein sequence ID" value="JAE06858.1"/>
    <property type="molecule type" value="Transcribed_RNA"/>
</dbReference>
<protein>
    <submittedName>
        <fullName evidence="1">Uncharacterized protein</fullName>
    </submittedName>
</protein>
<dbReference type="AlphaFoldDB" id="A0A0A9FF10"/>
<organism evidence="1">
    <name type="scientific">Arundo donax</name>
    <name type="common">Giant reed</name>
    <name type="synonym">Donax arundinaceus</name>
    <dbReference type="NCBI Taxonomy" id="35708"/>
    <lineage>
        <taxon>Eukaryota</taxon>
        <taxon>Viridiplantae</taxon>
        <taxon>Streptophyta</taxon>
        <taxon>Embryophyta</taxon>
        <taxon>Tracheophyta</taxon>
        <taxon>Spermatophyta</taxon>
        <taxon>Magnoliopsida</taxon>
        <taxon>Liliopsida</taxon>
        <taxon>Poales</taxon>
        <taxon>Poaceae</taxon>
        <taxon>PACMAD clade</taxon>
        <taxon>Arundinoideae</taxon>
        <taxon>Arundineae</taxon>
        <taxon>Arundo</taxon>
    </lineage>
</organism>
<name>A0A0A9FF10_ARUDO</name>
<accession>A0A0A9FF10</accession>
<reference evidence="1" key="1">
    <citation type="submission" date="2014-09" db="EMBL/GenBank/DDBJ databases">
        <authorList>
            <person name="Magalhaes I.L.F."/>
            <person name="Oliveira U."/>
            <person name="Santos F.R."/>
            <person name="Vidigal T.H.D.A."/>
            <person name="Brescovit A.D."/>
            <person name="Santos A.J."/>
        </authorList>
    </citation>
    <scope>NUCLEOTIDE SEQUENCE</scope>
    <source>
        <tissue evidence="1">Shoot tissue taken approximately 20 cm above the soil surface</tissue>
    </source>
</reference>
<evidence type="ECO:0000313" key="1">
    <source>
        <dbReference type="EMBL" id="JAE06858.1"/>
    </source>
</evidence>
<reference evidence="1" key="2">
    <citation type="journal article" date="2015" name="Data Brief">
        <title>Shoot transcriptome of the giant reed, Arundo donax.</title>
        <authorList>
            <person name="Barrero R.A."/>
            <person name="Guerrero F.D."/>
            <person name="Moolhuijzen P."/>
            <person name="Goolsby J.A."/>
            <person name="Tidwell J."/>
            <person name="Bellgard S.E."/>
            <person name="Bellgard M.I."/>
        </authorList>
    </citation>
    <scope>NUCLEOTIDE SEQUENCE</scope>
    <source>
        <tissue evidence="1">Shoot tissue taken approximately 20 cm above the soil surface</tissue>
    </source>
</reference>